<protein>
    <submittedName>
        <fullName evidence="1">Helix-turn-helix domain-containing protein</fullName>
    </submittedName>
</protein>
<dbReference type="Proteomes" id="UP001589607">
    <property type="component" value="Unassembled WGS sequence"/>
</dbReference>
<evidence type="ECO:0000313" key="1">
    <source>
        <dbReference type="EMBL" id="MFB9098192.1"/>
    </source>
</evidence>
<accession>A0ABV5GS45</accession>
<dbReference type="Gene3D" id="1.10.260.40">
    <property type="entry name" value="lambda repressor-like DNA-binding domains"/>
    <property type="match status" value="1"/>
</dbReference>
<dbReference type="EMBL" id="JBHMEY010000067">
    <property type="protein sequence ID" value="MFB9098192.1"/>
    <property type="molecule type" value="Genomic_DNA"/>
</dbReference>
<proteinExistence type="predicted"/>
<gene>
    <name evidence="1" type="ORF">ACFFVF_16890</name>
</gene>
<name>A0ABV5GS45_9FLAO</name>
<evidence type="ECO:0000313" key="2">
    <source>
        <dbReference type="Proteomes" id="UP001589607"/>
    </source>
</evidence>
<dbReference type="SUPFAM" id="SSF47413">
    <property type="entry name" value="lambda repressor-like DNA-binding domains"/>
    <property type="match status" value="1"/>
</dbReference>
<organism evidence="1 2">
    <name type="scientific">Flavobacterium jumunjinense</name>
    <dbReference type="NCBI Taxonomy" id="998845"/>
    <lineage>
        <taxon>Bacteria</taxon>
        <taxon>Pseudomonadati</taxon>
        <taxon>Bacteroidota</taxon>
        <taxon>Flavobacteriia</taxon>
        <taxon>Flavobacteriales</taxon>
        <taxon>Flavobacteriaceae</taxon>
        <taxon>Flavobacterium</taxon>
    </lineage>
</organism>
<dbReference type="CDD" id="cd00093">
    <property type="entry name" value="HTH_XRE"/>
    <property type="match status" value="1"/>
</dbReference>
<dbReference type="RefSeq" id="WP_236456291.1">
    <property type="nucleotide sequence ID" value="NZ_CBCSGE010000024.1"/>
</dbReference>
<keyword evidence="2" id="KW-1185">Reference proteome</keyword>
<dbReference type="InterPro" id="IPR001387">
    <property type="entry name" value="Cro/C1-type_HTH"/>
</dbReference>
<reference evidence="1 2" key="1">
    <citation type="submission" date="2024-09" db="EMBL/GenBank/DDBJ databases">
        <authorList>
            <person name="Sun Q."/>
            <person name="Mori K."/>
        </authorList>
    </citation>
    <scope>NUCLEOTIDE SEQUENCE [LARGE SCALE GENOMIC DNA]</scope>
    <source>
        <strain evidence="1 2">CECT 7955</strain>
    </source>
</reference>
<dbReference type="InterPro" id="IPR010982">
    <property type="entry name" value="Lambda_DNA-bd_dom_sf"/>
</dbReference>
<sequence>MTKSIHIGSLIKQFIDKKYLRRTDVAYSMGIPNTAIYAYEKRNSIQTDTLFRLCETLNHNFFMDIANALPKEYTQHSASDKDKLLAEQAKELHKLKLENDLLKELIMNKK</sequence>
<comment type="caution">
    <text evidence="1">The sequence shown here is derived from an EMBL/GenBank/DDBJ whole genome shotgun (WGS) entry which is preliminary data.</text>
</comment>